<evidence type="ECO:0000313" key="3">
    <source>
        <dbReference type="Proteomes" id="UP000204235"/>
    </source>
</evidence>
<accession>W8D073</accession>
<keyword evidence="3" id="KW-1185">Reference proteome</keyword>
<protein>
    <recommendedName>
        <fullName evidence="1">DUF488 domain-containing protein</fullName>
    </recommendedName>
</protein>
<organism evidence="2 3">
    <name type="scientific">Erwinia phage PhiEaH1</name>
    <dbReference type="NCBI Taxonomy" id="1401669"/>
    <lineage>
        <taxon>Viruses</taxon>
        <taxon>Duplodnaviria</taxon>
        <taxon>Heunggongvirae</taxon>
        <taxon>Uroviricota</taxon>
        <taxon>Caudoviricetes</taxon>
        <taxon>Chimalliviridae</taxon>
        <taxon>Iapetusvirus</taxon>
        <taxon>Iapetusvirus EaH1</taxon>
    </lineage>
</organism>
<dbReference type="EMBL" id="KF623294">
    <property type="protein sequence ID" value="AGX01854.1"/>
    <property type="molecule type" value="Genomic_DNA"/>
</dbReference>
<name>W8D073_9CAUD</name>
<dbReference type="GeneID" id="18501027"/>
<sequence length="132" mass="15834">MRMVWSYREKAFECFTIQIAKHRLLHRTDVEFLDTTVKSGDKVFAPSTELLWAYKCGHLTEAEYVERFYRLCRQRFRRDPEPWLRLIRKGRVALACYCRDGEFCHRHLLVDILEKICRSEGIAFYYGGEITC</sequence>
<dbReference type="Proteomes" id="UP000204235">
    <property type="component" value="Segment"/>
</dbReference>
<dbReference type="OrthoDB" id="25132at10239"/>
<dbReference type="Pfam" id="PF22751">
    <property type="entry name" value="DUF488-N3a"/>
    <property type="match status" value="1"/>
</dbReference>
<dbReference type="RefSeq" id="YP_009010185.1">
    <property type="nucleotide sequence ID" value="NC_023610.1"/>
</dbReference>
<dbReference type="KEGG" id="vg:18501027"/>
<evidence type="ECO:0000313" key="2">
    <source>
        <dbReference type="EMBL" id="AGX01854.1"/>
    </source>
</evidence>
<reference evidence="2 3" key="1">
    <citation type="journal article" date="2014" name="FEMS Microbiol. Lett.">
        <title>The genome of the Erwinia amylovora phage PhiEaH1 reveals greater diversity and broadens the applicability of phages for the treatment of fire blight.</title>
        <authorList>
            <person name="Meczker K."/>
            <person name="Domotor D."/>
            <person name="Vass J."/>
            <person name="Rakhely G."/>
            <person name="Schneider G."/>
            <person name="Kovacs T."/>
        </authorList>
    </citation>
    <scope>NUCLEOTIDE SEQUENCE [LARGE SCALE GENOMIC DNA]</scope>
</reference>
<evidence type="ECO:0000259" key="1">
    <source>
        <dbReference type="Pfam" id="PF22751"/>
    </source>
</evidence>
<proteinExistence type="predicted"/>
<feature type="domain" description="DUF488" evidence="1">
    <location>
        <begin position="42"/>
        <end position="115"/>
    </location>
</feature>
<dbReference type="InterPro" id="IPR054495">
    <property type="entry name" value="DUF488-N3a"/>
</dbReference>